<dbReference type="Proteomes" id="UP001234989">
    <property type="component" value="Chromosome 5"/>
</dbReference>
<accession>A0AAF0R0L6</accession>
<organism evidence="1 2">
    <name type="scientific">Solanum verrucosum</name>
    <dbReference type="NCBI Taxonomy" id="315347"/>
    <lineage>
        <taxon>Eukaryota</taxon>
        <taxon>Viridiplantae</taxon>
        <taxon>Streptophyta</taxon>
        <taxon>Embryophyta</taxon>
        <taxon>Tracheophyta</taxon>
        <taxon>Spermatophyta</taxon>
        <taxon>Magnoliopsida</taxon>
        <taxon>eudicotyledons</taxon>
        <taxon>Gunneridae</taxon>
        <taxon>Pentapetalae</taxon>
        <taxon>asterids</taxon>
        <taxon>lamiids</taxon>
        <taxon>Solanales</taxon>
        <taxon>Solanaceae</taxon>
        <taxon>Solanoideae</taxon>
        <taxon>Solaneae</taxon>
        <taxon>Solanum</taxon>
    </lineage>
</organism>
<evidence type="ECO:0000313" key="2">
    <source>
        <dbReference type="Proteomes" id="UP001234989"/>
    </source>
</evidence>
<dbReference type="AlphaFoldDB" id="A0AAF0R0L6"/>
<gene>
    <name evidence="1" type="ORF">MTR67_022744</name>
</gene>
<protein>
    <submittedName>
        <fullName evidence="1">Uncharacterized protein</fullName>
    </submittedName>
</protein>
<name>A0AAF0R0L6_SOLVR</name>
<dbReference type="EMBL" id="CP133616">
    <property type="protein sequence ID" value="WMV29359.1"/>
    <property type="molecule type" value="Genomic_DNA"/>
</dbReference>
<keyword evidence="2" id="KW-1185">Reference proteome</keyword>
<proteinExistence type="predicted"/>
<sequence length="82" mass="9116">MTQMDILTKHVIGSGFKNVNAAGASGGKCIEDEKFEAMYKEAVQFLDKPSGGFSSYLSKVGRESKLEQGSRWKLERSREKLV</sequence>
<reference evidence="1" key="1">
    <citation type="submission" date="2023-08" db="EMBL/GenBank/DDBJ databases">
        <title>A de novo genome assembly of Solanum verrucosum Schlechtendal, a Mexican diploid species geographically isolated from the other diploid A-genome species in potato relatives.</title>
        <authorList>
            <person name="Hosaka K."/>
        </authorList>
    </citation>
    <scope>NUCLEOTIDE SEQUENCE</scope>
    <source>
        <tissue evidence="1">Young leaves</tissue>
    </source>
</reference>
<evidence type="ECO:0000313" key="1">
    <source>
        <dbReference type="EMBL" id="WMV29359.1"/>
    </source>
</evidence>